<evidence type="ECO:0000259" key="4">
    <source>
        <dbReference type="Pfam" id="PF00078"/>
    </source>
</evidence>
<dbReference type="PROSITE" id="PS00141">
    <property type="entry name" value="ASP_PROTEASE"/>
    <property type="match status" value="1"/>
</dbReference>
<feature type="domain" description="Reverse transcriptase" evidence="4">
    <location>
        <begin position="535"/>
        <end position="617"/>
    </location>
</feature>
<dbReference type="Pfam" id="PF19259">
    <property type="entry name" value="Ty3_capsid"/>
    <property type="match status" value="1"/>
</dbReference>
<dbReference type="InterPro" id="IPR043128">
    <property type="entry name" value="Rev_trsase/Diguanyl_cyclase"/>
</dbReference>
<dbReference type="GO" id="GO:0004523">
    <property type="term" value="F:RNA-DNA hybrid ribonuclease activity"/>
    <property type="evidence" value="ECO:0007669"/>
    <property type="project" value="UniProtKB-EC"/>
</dbReference>
<dbReference type="GO" id="GO:0006508">
    <property type="term" value="P:proteolysis"/>
    <property type="evidence" value="ECO:0007669"/>
    <property type="project" value="InterPro"/>
</dbReference>
<dbReference type="InterPro" id="IPR032567">
    <property type="entry name" value="RTL1-rel"/>
</dbReference>
<dbReference type="InterPro" id="IPR021109">
    <property type="entry name" value="Peptidase_aspartic_dom_sf"/>
</dbReference>
<evidence type="ECO:0000313" key="6">
    <source>
        <dbReference type="Ensembl" id="ENSKMAP00000016202.1"/>
    </source>
</evidence>
<dbReference type="Proteomes" id="UP000264800">
    <property type="component" value="Unplaced"/>
</dbReference>
<dbReference type="AlphaFoldDB" id="A0A3Q3FUQ0"/>
<dbReference type="CDD" id="cd01647">
    <property type="entry name" value="RT_LTR"/>
    <property type="match status" value="1"/>
</dbReference>
<dbReference type="Pfam" id="PF00078">
    <property type="entry name" value="RVT_1"/>
    <property type="match status" value="1"/>
</dbReference>
<comment type="similarity">
    <text evidence="1">Belongs to the beta type-B retroviral polymerase family. HERV class-II K(HML-2) pol subfamily.</text>
</comment>
<feature type="region of interest" description="Disordered" evidence="3">
    <location>
        <begin position="1"/>
        <end position="27"/>
    </location>
</feature>
<dbReference type="GeneTree" id="ENSGT00940000171189"/>
<name>A0A3Q3FUQ0_KRYMA</name>
<proteinExistence type="inferred from homology"/>
<dbReference type="Pfam" id="PF13650">
    <property type="entry name" value="Asp_protease_2"/>
    <property type="match status" value="1"/>
</dbReference>
<dbReference type="Gene3D" id="2.40.70.10">
    <property type="entry name" value="Acid Proteases"/>
    <property type="match status" value="1"/>
</dbReference>
<dbReference type="CDD" id="cd00303">
    <property type="entry name" value="retropepsin_like"/>
    <property type="match status" value="1"/>
</dbReference>
<dbReference type="InterPro" id="IPR000477">
    <property type="entry name" value="RT_dom"/>
</dbReference>
<dbReference type="Ensembl" id="ENSKMAT00000016432.1">
    <property type="protein sequence ID" value="ENSKMAP00000016202.1"/>
    <property type="gene ID" value="ENSKMAG00000012078.1"/>
</dbReference>
<feature type="domain" description="Ty3 transposon capsid-like protein" evidence="5">
    <location>
        <begin position="133"/>
        <end position="267"/>
    </location>
</feature>
<keyword evidence="7" id="KW-1185">Reference proteome</keyword>
<dbReference type="InterPro" id="IPR045358">
    <property type="entry name" value="Ty3_capsid"/>
</dbReference>
<evidence type="ECO:0000256" key="3">
    <source>
        <dbReference type="SAM" id="MobiDB-lite"/>
    </source>
</evidence>
<dbReference type="Gene3D" id="3.30.70.270">
    <property type="match status" value="1"/>
</dbReference>
<evidence type="ECO:0000313" key="7">
    <source>
        <dbReference type="Proteomes" id="UP000264800"/>
    </source>
</evidence>
<dbReference type="SUPFAM" id="SSF50630">
    <property type="entry name" value="Acid proteases"/>
    <property type="match status" value="1"/>
</dbReference>
<dbReference type="PANTHER" id="PTHR15503:SF36">
    <property type="entry name" value="RETROTRANSPOSON GAG-LIKE PROTEIN 5"/>
    <property type="match status" value="1"/>
</dbReference>
<protein>
    <recommendedName>
        <fullName evidence="2">ribonuclease H</fullName>
        <ecNumber evidence="2">3.1.26.4</ecNumber>
    </recommendedName>
</protein>
<dbReference type="InterPro" id="IPR001969">
    <property type="entry name" value="Aspartic_peptidase_AS"/>
</dbReference>
<feature type="region of interest" description="Disordered" evidence="3">
    <location>
        <begin position="78"/>
        <end position="103"/>
    </location>
</feature>
<dbReference type="InterPro" id="IPR043502">
    <property type="entry name" value="DNA/RNA_pol_sf"/>
</dbReference>
<sequence>MKPPLPCFTVGMSDPNPKSSSGGGQTADTLVHHKHRLDHYENLIQQLYQVQQDTCATLNSVSHRIVALDNRLGTLFPTSPAPPSVSATPPTAPLPSLREPEMKPSECFEGDTDRSGGFLLQCNLAFARSPSLFLTHAAKITYIVAALKGRALHWAQAFLGSHSKDTLDFSRFVQEFRHVFDHPLQQEEAAKRLLTLRQGCRSVADYLVDFRITAEEAGWNELSLRGIFTGSLSDTIKNQLATRDEPATLDKLISLAIRIYNRLRERQRERNAESLNPLAEVEPMQVGRTRLSAEERQRRFRAKECIYCGNKGHFVANSLSGPLKFSPTSLFSLPAKIITEQTSLPIAAMVDSGSELNLISQSLVDQLNLPVQALDSARTVTGLTGHAISQITHHVINLQVLVSGNHHESGEFFVFSSLSPQLIFGFPWLEKHNPVLNWSGGRVEESAEAIDLVGVPQCYHDLAPAFSKLKALSLPPHRPYDCAVELLPGAPLPTSRLYHLSGPETEAMRTYINESLASGIIRPSTSPLGAGFFFVEKKDKTLRPCIDFRGLNQITVKNRYPLPLIDSVHERLHSATIFSKLDLRNAYHLVRIREGDEWKTAFKTPLGHFKYLVMPFGRLPLNPLWLKQTDGAISH</sequence>
<reference evidence="6" key="2">
    <citation type="submission" date="2025-09" db="UniProtKB">
        <authorList>
            <consortium name="Ensembl"/>
        </authorList>
    </citation>
    <scope>IDENTIFICATION</scope>
</reference>
<dbReference type="Gene3D" id="3.10.10.10">
    <property type="entry name" value="HIV Type 1 Reverse Transcriptase, subunit A, domain 1"/>
    <property type="match status" value="1"/>
</dbReference>
<dbReference type="PANTHER" id="PTHR15503">
    <property type="entry name" value="LDOC1 RELATED"/>
    <property type="match status" value="1"/>
</dbReference>
<evidence type="ECO:0000256" key="2">
    <source>
        <dbReference type="ARBA" id="ARBA00012180"/>
    </source>
</evidence>
<organism evidence="6 7">
    <name type="scientific">Kryptolebias marmoratus</name>
    <name type="common">Mangrove killifish</name>
    <name type="synonym">Rivulus marmoratus</name>
    <dbReference type="NCBI Taxonomy" id="37003"/>
    <lineage>
        <taxon>Eukaryota</taxon>
        <taxon>Metazoa</taxon>
        <taxon>Chordata</taxon>
        <taxon>Craniata</taxon>
        <taxon>Vertebrata</taxon>
        <taxon>Euteleostomi</taxon>
        <taxon>Actinopterygii</taxon>
        <taxon>Neopterygii</taxon>
        <taxon>Teleostei</taxon>
        <taxon>Neoteleostei</taxon>
        <taxon>Acanthomorphata</taxon>
        <taxon>Ovalentaria</taxon>
        <taxon>Atherinomorphae</taxon>
        <taxon>Cyprinodontiformes</taxon>
        <taxon>Rivulidae</taxon>
        <taxon>Kryptolebias</taxon>
    </lineage>
</organism>
<evidence type="ECO:0000256" key="1">
    <source>
        <dbReference type="ARBA" id="ARBA00010879"/>
    </source>
</evidence>
<evidence type="ECO:0000259" key="5">
    <source>
        <dbReference type="Pfam" id="PF19259"/>
    </source>
</evidence>
<dbReference type="GO" id="GO:0004190">
    <property type="term" value="F:aspartic-type endopeptidase activity"/>
    <property type="evidence" value="ECO:0007669"/>
    <property type="project" value="InterPro"/>
</dbReference>
<accession>A0A3Q3FUQ0</accession>
<dbReference type="EC" id="3.1.26.4" evidence="2"/>
<reference evidence="6" key="1">
    <citation type="submission" date="2025-08" db="UniProtKB">
        <authorList>
            <consortium name="Ensembl"/>
        </authorList>
    </citation>
    <scope>IDENTIFICATION</scope>
</reference>
<dbReference type="STRING" id="37003.ENSKMAP00000016202"/>
<dbReference type="SUPFAM" id="SSF56672">
    <property type="entry name" value="DNA/RNA polymerases"/>
    <property type="match status" value="1"/>
</dbReference>